<keyword evidence="3" id="KW-1185">Reference proteome</keyword>
<protein>
    <submittedName>
        <fullName evidence="2">Uncharacterized protein</fullName>
    </submittedName>
</protein>
<dbReference type="Proteomes" id="UP000008022">
    <property type="component" value="Unassembled WGS sequence"/>
</dbReference>
<feature type="region of interest" description="Disordered" evidence="1">
    <location>
        <begin position="1"/>
        <end position="51"/>
    </location>
</feature>
<evidence type="ECO:0000313" key="3">
    <source>
        <dbReference type="Proteomes" id="UP000008022"/>
    </source>
</evidence>
<evidence type="ECO:0000256" key="1">
    <source>
        <dbReference type="SAM" id="MobiDB-lite"/>
    </source>
</evidence>
<dbReference type="EnsemblPlants" id="ORUFI07G09560.1">
    <property type="protein sequence ID" value="ORUFI07G09560.1"/>
    <property type="gene ID" value="ORUFI07G09560"/>
</dbReference>
<dbReference type="AlphaFoldDB" id="A0A0E0Q6D7"/>
<feature type="compositionally biased region" description="Basic and acidic residues" evidence="1">
    <location>
        <begin position="28"/>
        <end position="39"/>
    </location>
</feature>
<accession>A0A0E0Q6D7</accession>
<dbReference type="HOGENOM" id="CLU_2816955_0_0_1"/>
<reference evidence="3" key="1">
    <citation type="submission" date="2013-06" db="EMBL/GenBank/DDBJ databases">
        <authorList>
            <person name="Zhao Q."/>
        </authorList>
    </citation>
    <scope>NUCLEOTIDE SEQUENCE</scope>
    <source>
        <strain evidence="3">cv. W1943</strain>
    </source>
</reference>
<evidence type="ECO:0000313" key="2">
    <source>
        <dbReference type="EnsemblPlants" id="ORUFI07G09560.1"/>
    </source>
</evidence>
<dbReference type="Gramene" id="ORUFI07G09560.1">
    <property type="protein sequence ID" value="ORUFI07G09560.1"/>
    <property type="gene ID" value="ORUFI07G09560"/>
</dbReference>
<organism evidence="2 3">
    <name type="scientific">Oryza rufipogon</name>
    <name type="common">Brownbeard rice</name>
    <name type="synonym">Asian wild rice</name>
    <dbReference type="NCBI Taxonomy" id="4529"/>
    <lineage>
        <taxon>Eukaryota</taxon>
        <taxon>Viridiplantae</taxon>
        <taxon>Streptophyta</taxon>
        <taxon>Embryophyta</taxon>
        <taxon>Tracheophyta</taxon>
        <taxon>Spermatophyta</taxon>
        <taxon>Magnoliopsida</taxon>
        <taxon>Liliopsida</taxon>
        <taxon>Poales</taxon>
        <taxon>Poaceae</taxon>
        <taxon>BOP clade</taxon>
        <taxon>Oryzoideae</taxon>
        <taxon>Oryzeae</taxon>
        <taxon>Oryzinae</taxon>
        <taxon>Oryza</taxon>
    </lineage>
</organism>
<name>A0A0E0Q6D7_ORYRU</name>
<sequence>MALRACESQNHSIPKSWSEDEPTATVSAHRETQATRDVEDGGEVGGMGPQGFRILEAPISIRLDLAA</sequence>
<reference evidence="2" key="2">
    <citation type="submission" date="2015-06" db="UniProtKB">
        <authorList>
            <consortium name="EnsemblPlants"/>
        </authorList>
    </citation>
    <scope>IDENTIFICATION</scope>
</reference>
<proteinExistence type="predicted"/>